<dbReference type="EnsemblPlants" id="AET2Gv20215900.1">
    <property type="protein sequence ID" value="AET2Gv20215900.1"/>
    <property type="gene ID" value="AET2Gv20215900"/>
</dbReference>
<proteinExistence type="predicted"/>
<feature type="region of interest" description="Disordered" evidence="1">
    <location>
        <begin position="46"/>
        <end position="74"/>
    </location>
</feature>
<evidence type="ECO:0000256" key="1">
    <source>
        <dbReference type="SAM" id="MobiDB-lite"/>
    </source>
</evidence>
<evidence type="ECO:0000313" key="3">
    <source>
        <dbReference type="Proteomes" id="UP000015105"/>
    </source>
</evidence>
<keyword evidence="3" id="KW-1185">Reference proteome</keyword>
<protein>
    <submittedName>
        <fullName evidence="2">Uncharacterized protein</fullName>
    </submittedName>
</protein>
<name>A0A453AP73_AEGTS</name>
<accession>A0A453AP73</accession>
<reference evidence="2" key="4">
    <citation type="submission" date="2019-03" db="UniProtKB">
        <authorList>
            <consortium name="EnsemblPlants"/>
        </authorList>
    </citation>
    <scope>IDENTIFICATION</scope>
</reference>
<feature type="compositionally biased region" description="Polar residues" evidence="1">
    <location>
        <begin position="47"/>
        <end position="60"/>
    </location>
</feature>
<dbReference type="AlphaFoldDB" id="A0A453AP73"/>
<dbReference type="Proteomes" id="UP000015105">
    <property type="component" value="Chromosome 2D"/>
</dbReference>
<reference evidence="3" key="2">
    <citation type="journal article" date="2017" name="Nat. Plants">
        <title>The Aegilops tauschii genome reveals multiple impacts of transposons.</title>
        <authorList>
            <person name="Zhao G."/>
            <person name="Zou C."/>
            <person name="Li K."/>
            <person name="Wang K."/>
            <person name="Li T."/>
            <person name="Gao L."/>
            <person name="Zhang X."/>
            <person name="Wang H."/>
            <person name="Yang Z."/>
            <person name="Liu X."/>
            <person name="Jiang W."/>
            <person name="Mao L."/>
            <person name="Kong X."/>
            <person name="Jiao Y."/>
            <person name="Jia J."/>
        </authorList>
    </citation>
    <scope>NUCLEOTIDE SEQUENCE [LARGE SCALE GENOMIC DNA]</scope>
    <source>
        <strain evidence="3">cv. AL8/78</strain>
    </source>
</reference>
<evidence type="ECO:0000313" key="2">
    <source>
        <dbReference type="EnsemblPlants" id="AET2Gv20215900.1"/>
    </source>
</evidence>
<organism evidence="2 3">
    <name type="scientific">Aegilops tauschii subsp. strangulata</name>
    <name type="common">Goatgrass</name>
    <dbReference type="NCBI Taxonomy" id="200361"/>
    <lineage>
        <taxon>Eukaryota</taxon>
        <taxon>Viridiplantae</taxon>
        <taxon>Streptophyta</taxon>
        <taxon>Embryophyta</taxon>
        <taxon>Tracheophyta</taxon>
        <taxon>Spermatophyta</taxon>
        <taxon>Magnoliopsida</taxon>
        <taxon>Liliopsida</taxon>
        <taxon>Poales</taxon>
        <taxon>Poaceae</taxon>
        <taxon>BOP clade</taxon>
        <taxon>Pooideae</taxon>
        <taxon>Triticodae</taxon>
        <taxon>Triticeae</taxon>
        <taxon>Triticinae</taxon>
        <taxon>Aegilops</taxon>
    </lineage>
</organism>
<reference evidence="3" key="1">
    <citation type="journal article" date="2014" name="Science">
        <title>Ancient hybridizations among the ancestral genomes of bread wheat.</title>
        <authorList>
            <consortium name="International Wheat Genome Sequencing Consortium,"/>
            <person name="Marcussen T."/>
            <person name="Sandve S.R."/>
            <person name="Heier L."/>
            <person name="Spannagl M."/>
            <person name="Pfeifer M."/>
            <person name="Jakobsen K.S."/>
            <person name="Wulff B.B."/>
            <person name="Steuernagel B."/>
            <person name="Mayer K.F."/>
            <person name="Olsen O.A."/>
        </authorList>
    </citation>
    <scope>NUCLEOTIDE SEQUENCE [LARGE SCALE GENOMIC DNA]</scope>
    <source>
        <strain evidence="3">cv. AL8/78</strain>
    </source>
</reference>
<reference evidence="2" key="3">
    <citation type="journal article" date="2017" name="Nature">
        <title>Genome sequence of the progenitor of the wheat D genome Aegilops tauschii.</title>
        <authorList>
            <person name="Luo M.C."/>
            <person name="Gu Y.Q."/>
            <person name="Puiu D."/>
            <person name="Wang H."/>
            <person name="Twardziok S.O."/>
            <person name="Deal K.R."/>
            <person name="Huo N."/>
            <person name="Zhu T."/>
            <person name="Wang L."/>
            <person name="Wang Y."/>
            <person name="McGuire P.E."/>
            <person name="Liu S."/>
            <person name="Long H."/>
            <person name="Ramasamy R.K."/>
            <person name="Rodriguez J.C."/>
            <person name="Van S.L."/>
            <person name="Yuan L."/>
            <person name="Wang Z."/>
            <person name="Xia Z."/>
            <person name="Xiao L."/>
            <person name="Anderson O.D."/>
            <person name="Ouyang S."/>
            <person name="Liang Y."/>
            <person name="Zimin A.V."/>
            <person name="Pertea G."/>
            <person name="Qi P."/>
            <person name="Bennetzen J.L."/>
            <person name="Dai X."/>
            <person name="Dawson M.W."/>
            <person name="Muller H.G."/>
            <person name="Kugler K."/>
            <person name="Rivarola-Duarte L."/>
            <person name="Spannagl M."/>
            <person name="Mayer K.F.X."/>
            <person name="Lu F.H."/>
            <person name="Bevan M.W."/>
            <person name="Leroy P."/>
            <person name="Li P."/>
            <person name="You F.M."/>
            <person name="Sun Q."/>
            <person name="Liu Z."/>
            <person name="Lyons E."/>
            <person name="Wicker T."/>
            <person name="Salzberg S.L."/>
            <person name="Devos K.M."/>
            <person name="Dvorak J."/>
        </authorList>
    </citation>
    <scope>NUCLEOTIDE SEQUENCE [LARGE SCALE GENOMIC DNA]</scope>
    <source>
        <strain evidence="2">cv. AL8/78</strain>
    </source>
</reference>
<reference evidence="2" key="5">
    <citation type="journal article" date="2021" name="G3 (Bethesda)">
        <title>Aegilops tauschii genome assembly Aet v5.0 features greater sequence contiguity and improved annotation.</title>
        <authorList>
            <person name="Wang L."/>
            <person name="Zhu T."/>
            <person name="Rodriguez J.C."/>
            <person name="Deal K.R."/>
            <person name="Dubcovsky J."/>
            <person name="McGuire P.E."/>
            <person name="Lux T."/>
            <person name="Spannagl M."/>
            <person name="Mayer K.F.X."/>
            <person name="Baldrich P."/>
            <person name="Meyers B.C."/>
            <person name="Huo N."/>
            <person name="Gu Y.Q."/>
            <person name="Zhou H."/>
            <person name="Devos K.M."/>
            <person name="Bennetzen J.L."/>
            <person name="Unver T."/>
            <person name="Budak H."/>
            <person name="Gulick P.J."/>
            <person name="Galiba G."/>
            <person name="Kalapos B."/>
            <person name="Nelson D.R."/>
            <person name="Li P."/>
            <person name="You F.M."/>
            <person name="Luo M.C."/>
            <person name="Dvorak J."/>
        </authorList>
    </citation>
    <scope>NUCLEOTIDE SEQUENCE [LARGE SCALE GENOMIC DNA]</scope>
    <source>
        <strain evidence="2">cv. AL8/78</strain>
    </source>
</reference>
<sequence>MPSNCFTAALRAPPLIFFSFQKRTTSTLARTQLQKLLGLFSAKPRTQEAQYKCSSSNFDSSHSEKSSKKNQIQKNLDIRRVAINKAYNARCA</sequence>
<dbReference type="Gramene" id="AET2Gv20215900.1">
    <property type="protein sequence ID" value="AET2Gv20215900.1"/>
    <property type="gene ID" value="AET2Gv20215900"/>
</dbReference>